<dbReference type="AlphaFoldDB" id="A0A075MUZ2"/>
<name>A0A075MUZ2_9ARCH</name>
<dbReference type="STRING" id="1459636.NTE_02432"/>
<dbReference type="OrthoDB" id="8351at2157"/>
<organism evidence="2 3">
    <name type="scientific">Candidatus Nitrososphaera evergladensis SR1</name>
    <dbReference type="NCBI Taxonomy" id="1459636"/>
    <lineage>
        <taxon>Archaea</taxon>
        <taxon>Nitrososphaerota</taxon>
        <taxon>Nitrososphaeria</taxon>
        <taxon>Nitrososphaerales</taxon>
        <taxon>Nitrososphaeraceae</taxon>
        <taxon>Nitrososphaera</taxon>
    </lineage>
</organism>
<dbReference type="RefSeq" id="WP_148701049.1">
    <property type="nucleotide sequence ID" value="NZ_CP007174.1"/>
</dbReference>
<protein>
    <submittedName>
        <fullName evidence="2">Uncharacterized protein</fullName>
    </submittedName>
</protein>
<feature type="transmembrane region" description="Helical" evidence="1">
    <location>
        <begin position="50"/>
        <end position="72"/>
    </location>
</feature>
<keyword evidence="1" id="KW-0472">Membrane</keyword>
<dbReference type="HOGENOM" id="CLU_1092454_0_0_2"/>
<keyword evidence="1" id="KW-0812">Transmembrane</keyword>
<evidence type="ECO:0000313" key="3">
    <source>
        <dbReference type="Proteomes" id="UP000028194"/>
    </source>
</evidence>
<proteinExistence type="predicted"/>
<dbReference type="GeneID" id="41598140"/>
<feature type="transmembrane region" description="Helical" evidence="1">
    <location>
        <begin position="26"/>
        <end position="44"/>
    </location>
</feature>
<feature type="transmembrane region" description="Helical" evidence="1">
    <location>
        <begin position="79"/>
        <end position="101"/>
    </location>
</feature>
<dbReference type="Proteomes" id="UP000028194">
    <property type="component" value="Chromosome"/>
</dbReference>
<evidence type="ECO:0000256" key="1">
    <source>
        <dbReference type="SAM" id="Phobius"/>
    </source>
</evidence>
<dbReference type="EMBL" id="CP007174">
    <property type="protein sequence ID" value="AIF84482.1"/>
    <property type="molecule type" value="Genomic_DNA"/>
</dbReference>
<gene>
    <name evidence="2" type="ORF">NTE_02432</name>
</gene>
<accession>A0A075MUZ2</accession>
<keyword evidence="1" id="KW-1133">Transmembrane helix</keyword>
<evidence type="ECO:0000313" key="2">
    <source>
        <dbReference type="EMBL" id="AIF84482.1"/>
    </source>
</evidence>
<dbReference type="KEGG" id="nev:NTE_02432"/>
<feature type="transmembrane region" description="Helical" evidence="1">
    <location>
        <begin position="129"/>
        <end position="150"/>
    </location>
</feature>
<keyword evidence="3" id="KW-1185">Reference proteome</keyword>
<reference evidence="2 3" key="1">
    <citation type="journal article" date="2014" name="PLoS ONE">
        <title>Genome Sequence of Candidatus Nitrososphaera evergladensis from Group I.1b Enriched from Everglades Soil Reveals Novel Genomic Features of the Ammonia-Oxidizing Archaea.</title>
        <authorList>
            <person name="Zhalnina K.V."/>
            <person name="Dias R."/>
            <person name="Leonard M.T."/>
            <person name="Dorr de Quadros P."/>
            <person name="Camargo F.A."/>
            <person name="Drew J.C."/>
            <person name="Farmerie W.G."/>
            <person name="Daroub S.H."/>
            <person name="Triplett E.W."/>
        </authorList>
    </citation>
    <scope>NUCLEOTIDE SEQUENCE [LARGE SCALE GENOMIC DNA]</scope>
    <source>
        <strain evidence="2 3">SR1</strain>
    </source>
</reference>
<sequence length="257" mass="28794">MAEGHAAPKHSVLAGAKTWFARHEQTLLIVNCVSIALLFLLHIFGSTVPVFAPALGSLVNVFAIVLVSFIFASVVWKGVVPAVICMLGVVLMHNAIILPYYPPADPTFPDFMVRSQDFSRSSAQVSAQVASTMHFILGLGMVALAITLAYRPGFLFTRNRPRQEEGDDDDIWSKYPIWYDNIKLVGDHKEPMAQAKSLMEDRDRYLIWRYEYVLAYIYGTAHLVRPDGLVPKKNTTFVRDEKSGLLVGKARHTGYFF</sequence>